<feature type="domain" description="ABC transporter" evidence="14">
    <location>
        <begin position="481"/>
        <end position="715"/>
    </location>
</feature>
<protein>
    <submittedName>
        <fullName evidence="17">ABC-type bacteriocin transporter</fullName>
    </submittedName>
</protein>
<dbReference type="PANTHER" id="PTHR43394">
    <property type="entry name" value="ATP-DEPENDENT PERMEASE MDL1, MITOCHONDRIAL"/>
    <property type="match status" value="1"/>
</dbReference>
<dbReference type="CDD" id="cd18570">
    <property type="entry name" value="ABC_6TM_PCAT1_LagD_like"/>
    <property type="match status" value="1"/>
</dbReference>
<dbReference type="Gene3D" id="3.90.70.10">
    <property type="entry name" value="Cysteine proteinases"/>
    <property type="match status" value="1"/>
</dbReference>
<evidence type="ECO:0000256" key="2">
    <source>
        <dbReference type="ARBA" id="ARBA00022448"/>
    </source>
</evidence>
<dbReference type="GO" id="GO:0043214">
    <property type="term" value="F:ABC-type bacteriocin transporter activity"/>
    <property type="evidence" value="ECO:0007669"/>
    <property type="project" value="InterPro"/>
</dbReference>
<evidence type="ECO:0000313" key="17">
    <source>
        <dbReference type="EMBL" id="AEV69885.1"/>
    </source>
</evidence>
<dbReference type="Pfam" id="PF00005">
    <property type="entry name" value="ABC_tran"/>
    <property type="match status" value="1"/>
</dbReference>
<keyword evidence="11 13" id="KW-1133">Transmembrane helix</keyword>
<evidence type="ECO:0000256" key="1">
    <source>
        <dbReference type="ARBA" id="ARBA00004651"/>
    </source>
</evidence>
<dbReference type="HOGENOM" id="CLU_000604_84_3_9"/>
<dbReference type="SUPFAM" id="SSF90123">
    <property type="entry name" value="ABC transporter transmembrane region"/>
    <property type="match status" value="1"/>
</dbReference>
<comment type="subcellular location">
    <subcellularLocation>
        <location evidence="1">Cell membrane</location>
        <topology evidence="1">Multi-pass membrane protein</topology>
    </subcellularLocation>
</comment>
<feature type="transmembrane region" description="Helical" evidence="13">
    <location>
        <begin position="274"/>
        <end position="296"/>
    </location>
</feature>
<dbReference type="Gene3D" id="1.20.1560.10">
    <property type="entry name" value="ABC transporter type 1, transmembrane domain"/>
    <property type="match status" value="1"/>
</dbReference>
<dbReference type="eggNOG" id="COG2274">
    <property type="taxonomic scope" value="Bacteria"/>
</dbReference>
<evidence type="ECO:0000313" key="18">
    <source>
        <dbReference type="Proteomes" id="UP000005435"/>
    </source>
</evidence>
<evidence type="ECO:0000256" key="10">
    <source>
        <dbReference type="ARBA" id="ARBA00022967"/>
    </source>
</evidence>
<evidence type="ECO:0000256" key="9">
    <source>
        <dbReference type="ARBA" id="ARBA00022840"/>
    </source>
</evidence>
<dbReference type="InterPro" id="IPR005897">
    <property type="entry name" value="Pept_C39_ABC_bacteriocin"/>
</dbReference>
<evidence type="ECO:0000256" key="3">
    <source>
        <dbReference type="ARBA" id="ARBA00022475"/>
    </source>
</evidence>
<dbReference type="InterPro" id="IPR003593">
    <property type="entry name" value="AAA+_ATPase"/>
</dbReference>
<dbReference type="PROSITE" id="PS00211">
    <property type="entry name" value="ABC_TRANSPORTER_1"/>
    <property type="match status" value="1"/>
</dbReference>
<evidence type="ECO:0000256" key="4">
    <source>
        <dbReference type="ARBA" id="ARBA00022670"/>
    </source>
</evidence>
<feature type="domain" description="Peptidase C39" evidence="16">
    <location>
        <begin position="10"/>
        <end position="134"/>
    </location>
</feature>
<name>G8LXG7_ACECE</name>
<evidence type="ECO:0000256" key="8">
    <source>
        <dbReference type="ARBA" id="ARBA00022807"/>
    </source>
</evidence>
<dbReference type="EMBL" id="CP003065">
    <property type="protein sequence ID" value="AEV69885.1"/>
    <property type="molecule type" value="Genomic_DNA"/>
</dbReference>
<dbReference type="SUPFAM" id="SSF52540">
    <property type="entry name" value="P-loop containing nucleoside triphosphate hydrolases"/>
    <property type="match status" value="1"/>
</dbReference>
<gene>
    <name evidence="17" type="ordered locus">Clocl_3387</name>
</gene>
<dbReference type="GO" id="GO:0016887">
    <property type="term" value="F:ATP hydrolysis activity"/>
    <property type="evidence" value="ECO:0007669"/>
    <property type="project" value="InterPro"/>
</dbReference>
<keyword evidence="18" id="KW-1185">Reference proteome</keyword>
<dbReference type="GO" id="GO:0008234">
    <property type="term" value="F:cysteine-type peptidase activity"/>
    <property type="evidence" value="ECO:0007669"/>
    <property type="project" value="UniProtKB-KW"/>
</dbReference>
<evidence type="ECO:0000256" key="11">
    <source>
        <dbReference type="ARBA" id="ARBA00022989"/>
    </source>
</evidence>
<feature type="transmembrane region" description="Helical" evidence="13">
    <location>
        <begin position="302"/>
        <end position="321"/>
    </location>
</feature>
<dbReference type="Pfam" id="PF00664">
    <property type="entry name" value="ABC_membrane"/>
    <property type="match status" value="1"/>
</dbReference>
<dbReference type="InterPro" id="IPR039421">
    <property type="entry name" value="Type_1_exporter"/>
</dbReference>
<organism evidence="17 18">
    <name type="scientific">Acetivibrio clariflavus (strain DSM 19732 / NBRC 101661 / EBR45)</name>
    <name type="common">Clostridium clariflavum</name>
    <dbReference type="NCBI Taxonomy" id="720554"/>
    <lineage>
        <taxon>Bacteria</taxon>
        <taxon>Bacillati</taxon>
        <taxon>Bacillota</taxon>
        <taxon>Clostridia</taxon>
        <taxon>Eubacteriales</taxon>
        <taxon>Oscillospiraceae</taxon>
        <taxon>Acetivibrio</taxon>
    </lineage>
</organism>
<feature type="transmembrane region" description="Helical" evidence="13">
    <location>
        <begin position="200"/>
        <end position="218"/>
    </location>
</feature>
<evidence type="ECO:0000256" key="7">
    <source>
        <dbReference type="ARBA" id="ARBA00022801"/>
    </source>
</evidence>
<dbReference type="NCBIfam" id="TIGR01193">
    <property type="entry name" value="bacteriocin_ABC"/>
    <property type="match status" value="1"/>
</dbReference>
<feature type="transmembrane region" description="Helical" evidence="13">
    <location>
        <begin position="393"/>
        <end position="411"/>
    </location>
</feature>
<accession>G8LXG7</accession>
<keyword evidence="12 13" id="KW-0472">Membrane</keyword>
<dbReference type="SMART" id="SM00382">
    <property type="entry name" value="AAA"/>
    <property type="match status" value="1"/>
</dbReference>
<dbReference type="OrthoDB" id="9762778at2"/>
<evidence type="ECO:0000259" key="14">
    <source>
        <dbReference type="PROSITE" id="PS50893"/>
    </source>
</evidence>
<dbReference type="PROSITE" id="PS50893">
    <property type="entry name" value="ABC_TRANSPORTER_2"/>
    <property type="match status" value="1"/>
</dbReference>
<evidence type="ECO:0000256" key="12">
    <source>
        <dbReference type="ARBA" id="ARBA00023136"/>
    </source>
</evidence>
<reference evidence="17 18" key="2">
    <citation type="journal article" date="2012" name="Stand. Genomic Sci.">
        <title>Complete Genome Sequence of Clostridium clariflavum DSM 19732.</title>
        <authorList>
            <person name="Izquierdo J.A."/>
            <person name="Goodwin L."/>
            <person name="Davenport K.W."/>
            <person name="Teshima H."/>
            <person name="Bruce D."/>
            <person name="Detter C."/>
            <person name="Tapia R."/>
            <person name="Han S."/>
            <person name="Land M."/>
            <person name="Hauser L."/>
            <person name="Jeffries C.D."/>
            <person name="Han J."/>
            <person name="Pitluck S."/>
            <person name="Nolan M."/>
            <person name="Chen A."/>
            <person name="Huntemann M."/>
            <person name="Mavromatis K."/>
            <person name="Mikhailova N."/>
            <person name="Liolios K."/>
            <person name="Woyke T."/>
            <person name="Lynd L.R."/>
        </authorList>
    </citation>
    <scope>NUCLEOTIDE SEQUENCE [LARGE SCALE GENOMIC DNA]</scope>
    <source>
        <strain evidence="18">DSM 19732 / NBRC 101661 / EBR45</strain>
    </source>
</reference>
<feature type="transmembrane region" description="Helical" evidence="13">
    <location>
        <begin position="163"/>
        <end position="185"/>
    </location>
</feature>
<dbReference type="Pfam" id="PF03412">
    <property type="entry name" value="Peptidase_C39"/>
    <property type="match status" value="1"/>
</dbReference>
<dbReference type="InterPro" id="IPR017871">
    <property type="entry name" value="ABC_transporter-like_CS"/>
</dbReference>
<dbReference type="Proteomes" id="UP000005435">
    <property type="component" value="Chromosome"/>
</dbReference>
<dbReference type="InterPro" id="IPR005074">
    <property type="entry name" value="Peptidase_C39"/>
</dbReference>
<keyword evidence="2" id="KW-0813">Transport</keyword>
<keyword evidence="10" id="KW-1278">Translocase</keyword>
<feature type="domain" description="ABC transmembrane type-1" evidence="15">
    <location>
        <begin position="167"/>
        <end position="446"/>
    </location>
</feature>
<proteinExistence type="predicted"/>
<dbReference type="GO" id="GO:0005524">
    <property type="term" value="F:ATP binding"/>
    <property type="evidence" value="ECO:0007669"/>
    <property type="project" value="UniProtKB-KW"/>
</dbReference>
<dbReference type="PANTHER" id="PTHR43394:SF1">
    <property type="entry name" value="ATP-BINDING CASSETTE SUB-FAMILY B MEMBER 10, MITOCHONDRIAL"/>
    <property type="match status" value="1"/>
</dbReference>
<dbReference type="KEGG" id="ccl:Clocl_3387"/>
<dbReference type="FunFam" id="3.40.50.300:FF:000287">
    <property type="entry name" value="Multidrug ABC transporter ATP-binding protein"/>
    <property type="match status" value="1"/>
</dbReference>
<evidence type="ECO:0000259" key="16">
    <source>
        <dbReference type="PROSITE" id="PS50990"/>
    </source>
</evidence>
<evidence type="ECO:0000259" key="15">
    <source>
        <dbReference type="PROSITE" id="PS50929"/>
    </source>
</evidence>
<dbReference type="PROSITE" id="PS50929">
    <property type="entry name" value="ABC_TM1F"/>
    <property type="match status" value="1"/>
</dbReference>
<dbReference type="GO" id="GO:0006508">
    <property type="term" value="P:proteolysis"/>
    <property type="evidence" value="ECO:0007669"/>
    <property type="project" value="UniProtKB-KW"/>
</dbReference>
<evidence type="ECO:0000256" key="5">
    <source>
        <dbReference type="ARBA" id="ARBA00022692"/>
    </source>
</evidence>
<reference evidence="18" key="1">
    <citation type="submission" date="2011-12" db="EMBL/GenBank/DDBJ databases">
        <title>Complete sequence of Clostridium clariflavum DSM 19732.</title>
        <authorList>
            <consortium name="US DOE Joint Genome Institute"/>
            <person name="Lucas S."/>
            <person name="Han J."/>
            <person name="Lapidus A."/>
            <person name="Cheng J.-F."/>
            <person name="Goodwin L."/>
            <person name="Pitluck S."/>
            <person name="Peters L."/>
            <person name="Teshima H."/>
            <person name="Detter J.C."/>
            <person name="Han C."/>
            <person name="Tapia R."/>
            <person name="Land M."/>
            <person name="Hauser L."/>
            <person name="Kyrpides N."/>
            <person name="Ivanova N."/>
            <person name="Pagani I."/>
            <person name="Kitzmiller T."/>
            <person name="Lynd L."/>
            <person name="Izquierdo J."/>
            <person name="Woyke T."/>
        </authorList>
    </citation>
    <scope>NUCLEOTIDE SEQUENCE [LARGE SCALE GENOMIC DNA]</scope>
    <source>
        <strain evidence="18">DSM 19732 / NBRC 101661 / EBR45</strain>
    </source>
</reference>
<dbReference type="MEROPS" id="C39.001"/>
<sequence>MFRKYYCIKQHDITDCGAACLATISRQYGLRIPITKIRETAGTDRQGTNVYGLIKAAEQLGFTAKAVRGDKEAFFSEFPLPAIAHVVVDNSLLHYVVIHKITKKEVIVADPAKGVVKYTPEEFFMIWTGILILLVPSAQFKKGNETRGIFSRFFGLLAPQKRLIINIFFASLIYTVLGILGSFYYKFMMDDILPNNLSKTLHIVSIGIILLNVFKILLNAFRSHLLLYLSQKLDISLILGYYNHVLQLPMNFFGTRKVGEIVSRFMDASKVREAISGATLTIMIDTLMAIAGGIILYSQSAYLFAIAFIMVIAYAIIVFSFNKPIRDINRKQMEDSAQLTSYLVESLNGIETIKSFNAERKANIETEKKFIRLLKSIFKGGWISNLQTSLTDFVATIGGVVILWVGAYRVIKGDMTVGQLLSFNALLIYFLDPIKNLINLQPMMQTAIVASDRLGEILDLEIEKSENEDKKITPKSLKGRIEFKDVDFRYGTRQLVLKNINLTINSGEKIAFVGESGSGKTTLVKLLLNLYKWEKGEILINGYNLKDINMNYLREKIAYISQDIFLFSGTIYENLTLGIENADMETVIEAAKMAKAHDFINELPLRYETMLEENGSNLSGGQKQRLAIARALLKKPDILIMDEATSNLDSITEKAIEKTINEHTQGITTLIIAHRLSTIMRCDKIYVMDKGEFVESGTHQELIDKKGVYYRLWKEQLSEASESFNPLAEAVSETAATREVK</sequence>
<keyword evidence="4" id="KW-0645">Protease</keyword>
<keyword evidence="3" id="KW-1003">Cell membrane</keyword>
<dbReference type="InterPro" id="IPR027417">
    <property type="entry name" value="P-loop_NTPase"/>
</dbReference>
<keyword evidence="8" id="KW-0788">Thiol protease</keyword>
<keyword evidence="9" id="KW-0067">ATP-binding</keyword>
<dbReference type="STRING" id="720554.Clocl_3387"/>
<dbReference type="GO" id="GO:0005886">
    <property type="term" value="C:plasma membrane"/>
    <property type="evidence" value="ECO:0007669"/>
    <property type="project" value="UniProtKB-SubCell"/>
</dbReference>
<keyword evidence="7" id="KW-0378">Hydrolase</keyword>
<dbReference type="RefSeq" id="WP_014256417.1">
    <property type="nucleotide sequence ID" value="NC_016627.1"/>
</dbReference>
<keyword evidence="6" id="KW-0547">Nucleotide-binding</keyword>
<dbReference type="PROSITE" id="PS50990">
    <property type="entry name" value="PEPTIDASE_C39"/>
    <property type="match status" value="1"/>
</dbReference>
<dbReference type="GO" id="GO:0015421">
    <property type="term" value="F:ABC-type oligopeptide transporter activity"/>
    <property type="evidence" value="ECO:0007669"/>
    <property type="project" value="TreeGrafter"/>
</dbReference>
<evidence type="ECO:0000256" key="13">
    <source>
        <dbReference type="SAM" id="Phobius"/>
    </source>
</evidence>
<dbReference type="CDD" id="cd02418">
    <property type="entry name" value="Peptidase_C39B"/>
    <property type="match status" value="1"/>
</dbReference>
<dbReference type="Gene3D" id="3.40.50.300">
    <property type="entry name" value="P-loop containing nucleotide triphosphate hydrolases"/>
    <property type="match status" value="1"/>
</dbReference>
<evidence type="ECO:0000256" key="6">
    <source>
        <dbReference type="ARBA" id="ARBA00022741"/>
    </source>
</evidence>
<dbReference type="InterPro" id="IPR036640">
    <property type="entry name" value="ABC1_TM_sf"/>
</dbReference>
<dbReference type="InterPro" id="IPR011527">
    <property type="entry name" value="ABC1_TM_dom"/>
</dbReference>
<dbReference type="AlphaFoldDB" id="G8LXG7"/>
<keyword evidence="5 13" id="KW-0812">Transmembrane</keyword>
<dbReference type="InterPro" id="IPR003439">
    <property type="entry name" value="ABC_transporter-like_ATP-bd"/>
</dbReference>